<reference evidence="8 11" key="3">
    <citation type="journal article" date="2022" name="G3 (Bethesda)">
        <title>Whole-genome sequence and methylome profiling of the almond [Prunus dulcis (Mill.) D.A. Webb] cultivar 'Nonpareil'.</title>
        <authorList>
            <person name="D'Amico-Willman K.M."/>
            <person name="Ouma W.Z."/>
            <person name="Meulia T."/>
            <person name="Sideli G.M."/>
            <person name="Gradziel T.M."/>
            <person name="Fresnedo-Ramirez J."/>
        </authorList>
    </citation>
    <scope>NUCLEOTIDE SEQUENCE [LARGE SCALE GENOMIC DNA]</scope>
    <source>
        <strain evidence="8">Clone GOH B32 T37-40</strain>
    </source>
</reference>
<accession>A0A5E4ESJ2</accession>
<keyword evidence="4 7" id="KW-1133">Transmembrane helix</keyword>
<dbReference type="Gramene" id="VVA16788">
    <property type="protein sequence ID" value="VVA16788"/>
    <property type="gene ID" value="Prudul26B010594"/>
</dbReference>
<evidence type="ECO:0000256" key="3">
    <source>
        <dbReference type="ARBA" id="ARBA00022692"/>
    </source>
</evidence>
<evidence type="ECO:0000256" key="4">
    <source>
        <dbReference type="ARBA" id="ARBA00022989"/>
    </source>
</evidence>
<dbReference type="AlphaFoldDB" id="A0A5E4ESJ2"/>
<dbReference type="GO" id="GO:0016020">
    <property type="term" value="C:membrane"/>
    <property type="evidence" value="ECO:0007669"/>
    <property type="project" value="UniProtKB-SubCell"/>
</dbReference>
<reference evidence="9" key="1">
    <citation type="submission" date="2019-07" db="EMBL/GenBank/DDBJ databases">
        <authorList>
            <person name="Alioto T."/>
            <person name="Alioto T."/>
            <person name="Gomez Garrido J."/>
        </authorList>
    </citation>
    <scope>NUCLEOTIDE SEQUENCE</scope>
</reference>
<dbReference type="InParanoid" id="A0A5E4ESJ2"/>
<dbReference type="PANTHER" id="PTHR10057">
    <property type="entry name" value="PERIPHERAL-TYPE BENZODIAZEPINE RECEPTOR"/>
    <property type="match status" value="1"/>
</dbReference>
<feature type="region of interest" description="Disordered" evidence="6">
    <location>
        <begin position="1"/>
        <end position="21"/>
    </location>
</feature>
<dbReference type="FunFam" id="1.20.1260.100:FF:000001">
    <property type="entry name" value="translocator protein 2"/>
    <property type="match status" value="1"/>
</dbReference>
<dbReference type="InterPro" id="IPR038330">
    <property type="entry name" value="TspO/MBR-related_sf"/>
</dbReference>
<evidence type="ECO:0000256" key="1">
    <source>
        <dbReference type="ARBA" id="ARBA00004141"/>
    </source>
</evidence>
<feature type="transmembrane region" description="Helical" evidence="7">
    <location>
        <begin position="132"/>
        <end position="152"/>
    </location>
</feature>
<evidence type="ECO:0000313" key="9">
    <source>
        <dbReference type="EMBL" id="VVA16788.1"/>
    </source>
</evidence>
<comment type="similarity">
    <text evidence="2">Belongs to the TspO/BZRP family.</text>
</comment>
<keyword evidence="3 7" id="KW-0812">Transmembrane</keyword>
<feature type="transmembrane region" description="Helical" evidence="7">
    <location>
        <begin position="76"/>
        <end position="96"/>
    </location>
</feature>
<sequence length="202" mass="22472">MASNTLHHRLNNDQPISTKPTATTLTKQEKAKRALRSLAIGIAIPLTLTASTIFFFGWGPKYRTLTQPFCLPPLWLINFATFFSSFLMGLSAWLVWADGGFHAQSNTFFLYIAQVSLSILWGPVLLAAGAAWLGLLICLMNFGALFACYKCFRCVNPFAKDLVKPCLAWAAYLAIVNSRVKTQVPTQHVTHALVFLHLEFMS</sequence>
<evidence type="ECO:0000256" key="7">
    <source>
        <dbReference type="SAM" id="Phobius"/>
    </source>
</evidence>
<evidence type="ECO:0000256" key="6">
    <source>
        <dbReference type="SAM" id="MobiDB-lite"/>
    </source>
</evidence>
<gene>
    <name evidence="9" type="ORF">ALMOND_2B010594</name>
    <name evidence="8" type="ORF">L3X38_002407</name>
</gene>
<keyword evidence="11" id="KW-1185">Reference proteome</keyword>
<feature type="transmembrane region" description="Helical" evidence="7">
    <location>
        <begin position="37"/>
        <end position="56"/>
    </location>
</feature>
<evidence type="ECO:0000313" key="8">
    <source>
        <dbReference type="EMBL" id="KAI5349519.1"/>
    </source>
</evidence>
<feature type="transmembrane region" description="Helical" evidence="7">
    <location>
        <begin position="108"/>
        <end position="126"/>
    </location>
</feature>
<dbReference type="Pfam" id="PF03073">
    <property type="entry name" value="TspO_MBR"/>
    <property type="match status" value="1"/>
</dbReference>
<dbReference type="Proteomes" id="UP001054821">
    <property type="component" value="Chromosome 1"/>
</dbReference>
<dbReference type="OMA" id="FHAQSNT"/>
<dbReference type="EMBL" id="CABIKO010000021">
    <property type="protein sequence ID" value="VVA16788.1"/>
    <property type="molecule type" value="Genomic_DNA"/>
</dbReference>
<proteinExistence type="inferred from homology"/>
<evidence type="ECO:0000313" key="10">
    <source>
        <dbReference type="Proteomes" id="UP000327085"/>
    </source>
</evidence>
<feature type="compositionally biased region" description="Polar residues" evidence="6">
    <location>
        <begin position="12"/>
        <end position="21"/>
    </location>
</feature>
<evidence type="ECO:0000313" key="11">
    <source>
        <dbReference type="Proteomes" id="UP001054821"/>
    </source>
</evidence>
<keyword evidence="5 7" id="KW-0472">Membrane</keyword>
<name>A0A5E4ESJ2_PRUDU</name>
<organism evidence="9 10">
    <name type="scientific">Prunus dulcis</name>
    <name type="common">Almond</name>
    <name type="synonym">Amygdalus dulcis</name>
    <dbReference type="NCBI Taxonomy" id="3755"/>
    <lineage>
        <taxon>Eukaryota</taxon>
        <taxon>Viridiplantae</taxon>
        <taxon>Streptophyta</taxon>
        <taxon>Embryophyta</taxon>
        <taxon>Tracheophyta</taxon>
        <taxon>Spermatophyta</taxon>
        <taxon>Magnoliopsida</taxon>
        <taxon>eudicotyledons</taxon>
        <taxon>Gunneridae</taxon>
        <taxon>Pentapetalae</taxon>
        <taxon>rosids</taxon>
        <taxon>fabids</taxon>
        <taxon>Rosales</taxon>
        <taxon>Rosaceae</taxon>
        <taxon>Amygdaloideae</taxon>
        <taxon>Amygdaleae</taxon>
        <taxon>Prunus</taxon>
    </lineage>
</organism>
<protein>
    <submittedName>
        <fullName evidence="9">PREDICTED: translocator</fullName>
    </submittedName>
</protein>
<dbReference type="InterPro" id="IPR004307">
    <property type="entry name" value="TspO_MBR"/>
</dbReference>
<dbReference type="Proteomes" id="UP000327085">
    <property type="component" value="Chromosome 1"/>
</dbReference>
<reference evidence="10" key="2">
    <citation type="journal article" date="2020" name="Plant J.">
        <title>Transposons played a major role in the diversification between the closely related almond and peach genomes: results from the almond genome sequence.</title>
        <authorList>
            <person name="Alioto T."/>
            <person name="Alexiou K.G."/>
            <person name="Bardil A."/>
            <person name="Barteri F."/>
            <person name="Castanera R."/>
            <person name="Cruz F."/>
            <person name="Dhingra A."/>
            <person name="Duval H."/>
            <person name="Fernandez I Marti A."/>
            <person name="Frias L."/>
            <person name="Galan B."/>
            <person name="Garcia J.L."/>
            <person name="Howad W."/>
            <person name="Gomez-Garrido J."/>
            <person name="Gut M."/>
            <person name="Julca I."/>
            <person name="Morata J."/>
            <person name="Puigdomenech P."/>
            <person name="Ribeca P."/>
            <person name="Rubio Cabetas M.J."/>
            <person name="Vlasova A."/>
            <person name="Wirthensohn M."/>
            <person name="Garcia-Mas J."/>
            <person name="Gabaldon T."/>
            <person name="Casacuberta J.M."/>
            <person name="Arus P."/>
        </authorList>
    </citation>
    <scope>NUCLEOTIDE SEQUENCE [LARGE SCALE GENOMIC DNA]</scope>
    <source>
        <strain evidence="10">cv. Texas</strain>
    </source>
</reference>
<evidence type="ECO:0000256" key="2">
    <source>
        <dbReference type="ARBA" id="ARBA00007524"/>
    </source>
</evidence>
<comment type="subcellular location">
    <subcellularLocation>
        <location evidence="1">Membrane</location>
        <topology evidence="1">Multi-pass membrane protein</topology>
    </subcellularLocation>
</comment>
<evidence type="ECO:0000256" key="5">
    <source>
        <dbReference type="ARBA" id="ARBA00023136"/>
    </source>
</evidence>
<dbReference type="EMBL" id="JAJFAZ020000001">
    <property type="protein sequence ID" value="KAI5349519.1"/>
    <property type="molecule type" value="Genomic_DNA"/>
</dbReference>
<dbReference type="PANTHER" id="PTHR10057:SF6">
    <property type="entry name" value="TRANSLOCATOR PROTEIN HOMOLOG"/>
    <property type="match status" value="1"/>
</dbReference>
<dbReference type="Gene3D" id="1.20.1260.100">
    <property type="entry name" value="TspO/MBR protein"/>
    <property type="match status" value="1"/>
</dbReference>
<dbReference type="CDD" id="cd15904">
    <property type="entry name" value="TSPO_MBR"/>
    <property type="match status" value="1"/>
</dbReference>